<evidence type="ECO:0000313" key="6">
    <source>
        <dbReference type="Proteomes" id="UP000755585"/>
    </source>
</evidence>
<evidence type="ECO:0000259" key="4">
    <source>
        <dbReference type="Pfam" id="PF07859"/>
    </source>
</evidence>
<dbReference type="EMBL" id="JAGINT010000001">
    <property type="protein sequence ID" value="MBP2351431.1"/>
    <property type="molecule type" value="Genomic_DNA"/>
</dbReference>
<evidence type="ECO:0000256" key="1">
    <source>
        <dbReference type="ARBA" id="ARBA00010515"/>
    </source>
</evidence>
<feature type="region of interest" description="Disordered" evidence="3">
    <location>
        <begin position="231"/>
        <end position="255"/>
    </location>
</feature>
<keyword evidence="6" id="KW-1185">Reference proteome</keyword>
<evidence type="ECO:0000313" key="5">
    <source>
        <dbReference type="EMBL" id="MBP2351431.1"/>
    </source>
</evidence>
<accession>A0ABS4UIP8</accession>
<dbReference type="InterPro" id="IPR029058">
    <property type="entry name" value="AB_hydrolase_fold"/>
</dbReference>
<comment type="caution">
    <text evidence="5">The sequence shown here is derived from an EMBL/GenBank/DDBJ whole genome shotgun (WGS) entry which is preliminary data.</text>
</comment>
<proteinExistence type="inferred from homology"/>
<dbReference type="InterPro" id="IPR050300">
    <property type="entry name" value="GDXG_lipolytic_enzyme"/>
</dbReference>
<comment type="similarity">
    <text evidence="1">Belongs to the 'GDXG' lipolytic enzyme family.</text>
</comment>
<gene>
    <name evidence="5" type="ORF">JOF29_002514</name>
</gene>
<dbReference type="SUPFAM" id="SSF53474">
    <property type="entry name" value="alpha/beta-Hydrolases"/>
    <property type="match status" value="1"/>
</dbReference>
<evidence type="ECO:0000256" key="2">
    <source>
        <dbReference type="ARBA" id="ARBA00022801"/>
    </source>
</evidence>
<dbReference type="InterPro" id="IPR002168">
    <property type="entry name" value="Lipase_GDXG_HIS_AS"/>
</dbReference>
<name>A0ABS4UIP8_9ACTN</name>
<protein>
    <submittedName>
        <fullName evidence="5">Acetyl esterase/lipase</fullName>
    </submittedName>
</protein>
<feature type="domain" description="Alpha/beta hydrolase fold-3" evidence="4">
    <location>
        <begin position="2"/>
        <end position="206"/>
    </location>
</feature>
<dbReference type="PANTHER" id="PTHR48081">
    <property type="entry name" value="AB HYDROLASE SUPERFAMILY PROTEIN C4A8.06C"/>
    <property type="match status" value="1"/>
</dbReference>
<dbReference type="Gene3D" id="3.40.50.1820">
    <property type="entry name" value="alpha/beta hydrolase"/>
    <property type="match status" value="1"/>
</dbReference>
<dbReference type="PANTHER" id="PTHR48081:SF8">
    <property type="entry name" value="ALPHA_BETA HYDROLASE FOLD-3 DOMAIN-CONTAINING PROTEIN-RELATED"/>
    <property type="match status" value="1"/>
</dbReference>
<keyword evidence="2" id="KW-0378">Hydrolase</keyword>
<dbReference type="Pfam" id="PF07859">
    <property type="entry name" value="Abhydrolase_3"/>
    <property type="match status" value="1"/>
</dbReference>
<reference evidence="5 6" key="1">
    <citation type="submission" date="2021-03" db="EMBL/GenBank/DDBJ databases">
        <title>Sequencing the genomes of 1000 actinobacteria strains.</title>
        <authorList>
            <person name="Klenk H.-P."/>
        </authorList>
    </citation>
    <scope>NUCLEOTIDE SEQUENCE [LARGE SCALE GENOMIC DNA]</scope>
    <source>
        <strain evidence="5 6">DSM 18824</strain>
    </source>
</reference>
<dbReference type="InterPro" id="IPR013094">
    <property type="entry name" value="AB_hydrolase_3"/>
</dbReference>
<sequence length="255" mass="27255">MVLRIHGGGFTRFSADSFSATDVAIARMGAMVVSVDYRLAPMHPFPAAPEDCYAALCWAYDALEIDRSRVVVTGSSAGGALAAAVSLLARDRSGPRITHQLLHVPALDDRLSTFSMQQHRRSNNGLTFEDVAEMWHVYLPPGTDRRRTSRYAAPARTKALAGLPATFIQVNELDPLRDEGLCFAQRLLRAGVPVEVYCAPGLGHGAVPGDSPVAALAQRIFDAAMLRALTERPPDARPTPGVASRGSRQAGVPAG</sequence>
<evidence type="ECO:0000256" key="3">
    <source>
        <dbReference type="SAM" id="MobiDB-lite"/>
    </source>
</evidence>
<organism evidence="5 6">
    <name type="scientific">Kribbella aluminosa</name>
    <dbReference type="NCBI Taxonomy" id="416017"/>
    <lineage>
        <taxon>Bacteria</taxon>
        <taxon>Bacillati</taxon>
        <taxon>Actinomycetota</taxon>
        <taxon>Actinomycetes</taxon>
        <taxon>Propionibacteriales</taxon>
        <taxon>Kribbellaceae</taxon>
        <taxon>Kribbella</taxon>
    </lineage>
</organism>
<dbReference type="PROSITE" id="PS01173">
    <property type="entry name" value="LIPASE_GDXG_HIS"/>
    <property type="match status" value="1"/>
</dbReference>
<dbReference type="Proteomes" id="UP000755585">
    <property type="component" value="Unassembled WGS sequence"/>
</dbReference>